<evidence type="ECO:0000313" key="4">
    <source>
        <dbReference type="Proteomes" id="UP000553776"/>
    </source>
</evidence>
<accession>A0A841UAY8</accession>
<evidence type="ECO:0000256" key="1">
    <source>
        <dbReference type="SAM" id="MobiDB-lite"/>
    </source>
</evidence>
<dbReference type="InterPro" id="IPR011041">
    <property type="entry name" value="Quinoprot_gluc/sorb_DH_b-prop"/>
</dbReference>
<dbReference type="InterPro" id="IPR012938">
    <property type="entry name" value="Glc/Sorbosone_DH"/>
</dbReference>
<reference evidence="3 4" key="1">
    <citation type="submission" date="2020-08" db="EMBL/GenBank/DDBJ databases">
        <title>Cohnella phylogeny.</title>
        <authorList>
            <person name="Dunlap C."/>
        </authorList>
    </citation>
    <scope>NUCLEOTIDE SEQUENCE [LARGE SCALE GENOMIC DNA]</scope>
    <source>
        <strain evidence="3 4">DSM 25239</strain>
    </source>
</reference>
<dbReference type="SUPFAM" id="SSF50952">
    <property type="entry name" value="Soluble quinoprotein glucose dehydrogenase"/>
    <property type="match status" value="1"/>
</dbReference>
<feature type="region of interest" description="Disordered" evidence="1">
    <location>
        <begin position="1"/>
        <end position="21"/>
    </location>
</feature>
<feature type="domain" description="Glucose/Sorbosone dehydrogenase" evidence="2">
    <location>
        <begin position="50"/>
        <end position="367"/>
    </location>
</feature>
<dbReference type="PANTHER" id="PTHR19328">
    <property type="entry name" value="HEDGEHOG-INTERACTING PROTEIN"/>
    <property type="match status" value="1"/>
</dbReference>
<name>A0A841UAY8_9BACL</name>
<proteinExistence type="predicted"/>
<evidence type="ECO:0000259" key="2">
    <source>
        <dbReference type="Pfam" id="PF07995"/>
    </source>
</evidence>
<dbReference type="RefSeq" id="WP_185139052.1">
    <property type="nucleotide sequence ID" value="NZ_JACJVR010000111.1"/>
</dbReference>
<protein>
    <submittedName>
        <fullName evidence="3">PQQ-dependent sugar dehydrogenase</fullName>
    </submittedName>
</protein>
<dbReference type="InterPro" id="IPR011042">
    <property type="entry name" value="6-blade_b-propeller_TolB-like"/>
</dbReference>
<dbReference type="Gene3D" id="2.120.10.30">
    <property type="entry name" value="TolB, C-terminal domain"/>
    <property type="match status" value="1"/>
</dbReference>
<dbReference type="PANTHER" id="PTHR19328:SF75">
    <property type="entry name" value="ALDOSE SUGAR DEHYDROGENASE YLII"/>
    <property type="match status" value="1"/>
</dbReference>
<dbReference type="EMBL" id="JACJVR010000111">
    <property type="protein sequence ID" value="MBB6695090.1"/>
    <property type="molecule type" value="Genomic_DNA"/>
</dbReference>
<sequence length="378" mass="40469">MPSPSPSPSEKPAGGAGEEGKLPLPKIALAPVAESAEFESLAGIEHAPGADGTLYVLEQPGRIKAVKTAASSSDKPETFLDIGDRVYSEGSEQGLLGLAFHPKYQSNGYFYVNYTTKTHTVIARYKADPASGRANAASEKVLLTFEQPFSNHNGGQLAFGPDGYLYIGTGDGGSGGDPHGNGQNKDVLLGKILRVDVDKTEGERAYGIPADNPFADGSGRQEIYAYGLRNPWRFSFDGKTGKLWAADVGQNEIEEIDLIERGGNYGWNVKEGTACYKPQKGCDAKGMTDPVWEYRHDEGQSVTGGYVYRGGSLPGLVGWYVYADYVSGKIWALRLGEDGKPENKLLLESQTNVTSFGVDGKGELYLCSPDGIFKVTAA</sequence>
<gene>
    <name evidence="3" type="ORF">H7B90_27215</name>
</gene>
<evidence type="ECO:0000313" key="3">
    <source>
        <dbReference type="EMBL" id="MBB6695090.1"/>
    </source>
</evidence>
<keyword evidence="4" id="KW-1185">Reference proteome</keyword>
<dbReference type="AlphaFoldDB" id="A0A841UAY8"/>
<dbReference type="Proteomes" id="UP000553776">
    <property type="component" value="Unassembled WGS sequence"/>
</dbReference>
<dbReference type="Pfam" id="PF07995">
    <property type="entry name" value="GSDH"/>
    <property type="match status" value="1"/>
</dbReference>
<comment type="caution">
    <text evidence="3">The sequence shown here is derived from an EMBL/GenBank/DDBJ whole genome shotgun (WGS) entry which is preliminary data.</text>
</comment>
<organism evidence="3 4">
    <name type="scientific">Cohnella xylanilytica</name>
    <dbReference type="NCBI Taxonomy" id="557555"/>
    <lineage>
        <taxon>Bacteria</taxon>
        <taxon>Bacillati</taxon>
        <taxon>Bacillota</taxon>
        <taxon>Bacilli</taxon>
        <taxon>Bacillales</taxon>
        <taxon>Paenibacillaceae</taxon>
        <taxon>Cohnella</taxon>
    </lineage>
</organism>